<accession>A0A426YQX9</accession>
<sequence>MAVGGVSCDKGAVAIGGRRGSNLHGCCRGGQQRYGARDDYYCVQFIAGRDYDIWQRTIIVGYDINRLPRKIAAGSFLLQRSLLAAIKEDSSKRSLLAVRWKRESQQLWELLGKVEAAEMATGGARLLL</sequence>
<gene>
    <name evidence="1" type="ORF">B296_00029919</name>
</gene>
<dbReference type="Proteomes" id="UP000287651">
    <property type="component" value="Unassembled WGS sequence"/>
</dbReference>
<protein>
    <submittedName>
        <fullName evidence="1">Uncharacterized protein</fullName>
    </submittedName>
</protein>
<name>A0A426YQX9_ENSVE</name>
<evidence type="ECO:0000313" key="1">
    <source>
        <dbReference type="EMBL" id="RRT54105.1"/>
    </source>
</evidence>
<dbReference type="AlphaFoldDB" id="A0A426YQX9"/>
<dbReference type="EMBL" id="AMZH03010779">
    <property type="protein sequence ID" value="RRT54105.1"/>
    <property type="molecule type" value="Genomic_DNA"/>
</dbReference>
<comment type="caution">
    <text evidence="1">The sequence shown here is derived from an EMBL/GenBank/DDBJ whole genome shotgun (WGS) entry which is preliminary data.</text>
</comment>
<evidence type="ECO:0000313" key="2">
    <source>
        <dbReference type="Proteomes" id="UP000287651"/>
    </source>
</evidence>
<organism evidence="1 2">
    <name type="scientific">Ensete ventricosum</name>
    <name type="common">Abyssinian banana</name>
    <name type="synonym">Musa ensete</name>
    <dbReference type="NCBI Taxonomy" id="4639"/>
    <lineage>
        <taxon>Eukaryota</taxon>
        <taxon>Viridiplantae</taxon>
        <taxon>Streptophyta</taxon>
        <taxon>Embryophyta</taxon>
        <taxon>Tracheophyta</taxon>
        <taxon>Spermatophyta</taxon>
        <taxon>Magnoliopsida</taxon>
        <taxon>Liliopsida</taxon>
        <taxon>Zingiberales</taxon>
        <taxon>Musaceae</taxon>
        <taxon>Ensete</taxon>
    </lineage>
</organism>
<proteinExistence type="predicted"/>
<reference evidence="1 2" key="1">
    <citation type="journal article" date="2014" name="Agronomy (Basel)">
        <title>A Draft Genome Sequence for Ensete ventricosum, the Drought-Tolerant Tree Against Hunger.</title>
        <authorList>
            <person name="Harrison J."/>
            <person name="Moore K.A."/>
            <person name="Paszkiewicz K."/>
            <person name="Jones T."/>
            <person name="Grant M."/>
            <person name="Ambacheew D."/>
            <person name="Muzemil S."/>
            <person name="Studholme D.J."/>
        </authorList>
    </citation>
    <scope>NUCLEOTIDE SEQUENCE [LARGE SCALE GENOMIC DNA]</scope>
</reference>